<feature type="transmembrane region" description="Helical" evidence="1">
    <location>
        <begin position="63"/>
        <end position="81"/>
    </location>
</feature>
<evidence type="ECO:0000313" key="2">
    <source>
        <dbReference type="EMBL" id="SHI31409.1"/>
    </source>
</evidence>
<evidence type="ECO:0000313" key="3">
    <source>
        <dbReference type="Proteomes" id="UP000184241"/>
    </source>
</evidence>
<organism evidence="2 3">
    <name type="scientific">Clostridium intestinale DSM 6191</name>
    <dbReference type="NCBI Taxonomy" id="1121320"/>
    <lineage>
        <taxon>Bacteria</taxon>
        <taxon>Bacillati</taxon>
        <taxon>Bacillota</taxon>
        <taxon>Clostridia</taxon>
        <taxon>Eubacteriales</taxon>
        <taxon>Clostridiaceae</taxon>
        <taxon>Clostridium</taxon>
    </lineage>
</organism>
<dbReference type="Proteomes" id="UP000184241">
    <property type="component" value="Unassembled WGS sequence"/>
</dbReference>
<feature type="transmembrane region" description="Helical" evidence="1">
    <location>
        <begin position="35"/>
        <end position="56"/>
    </location>
</feature>
<reference evidence="2 3" key="1">
    <citation type="submission" date="2016-11" db="EMBL/GenBank/DDBJ databases">
        <authorList>
            <person name="Jaros S."/>
            <person name="Januszkiewicz K."/>
            <person name="Wedrychowicz H."/>
        </authorList>
    </citation>
    <scope>NUCLEOTIDE SEQUENCE [LARGE SCALE GENOMIC DNA]</scope>
    <source>
        <strain evidence="2 3">DSM 6191</strain>
    </source>
</reference>
<keyword evidence="1" id="KW-1133">Transmembrane helix</keyword>
<proteinExistence type="predicted"/>
<dbReference type="RefSeq" id="WP_073021761.1">
    <property type="nucleotide sequence ID" value="NZ_FQXU01000012.1"/>
</dbReference>
<protein>
    <submittedName>
        <fullName evidence="2">Uncharacterized protein</fullName>
    </submittedName>
</protein>
<dbReference type="AlphaFoldDB" id="A0A1M6A4V6"/>
<dbReference type="EMBL" id="FQXU01000012">
    <property type="protein sequence ID" value="SHI31409.1"/>
    <property type="molecule type" value="Genomic_DNA"/>
</dbReference>
<name>A0A1M6A4V6_9CLOT</name>
<keyword evidence="1" id="KW-0812">Transmembrane</keyword>
<accession>A0A1M6A4V6</accession>
<gene>
    <name evidence="2" type="ORF">SAMN02745941_03611</name>
</gene>
<evidence type="ECO:0000256" key="1">
    <source>
        <dbReference type="SAM" id="Phobius"/>
    </source>
</evidence>
<sequence>MSNTLTILFTLLIGGISFSIFNKLFKVTYWGFKGAISTFIACCFFGWLIVIFGLAFIMSHLKIIIIIVVVLLLLSLIGKKVS</sequence>
<keyword evidence="1" id="KW-0472">Membrane</keyword>